<dbReference type="RefSeq" id="WP_126550059.1">
    <property type="nucleotide sequence ID" value="NZ_BIFS01000001.1"/>
</dbReference>
<sequence length="99" mass="11472">MQYIDATTIQLEALFLSLPDGVIIKNLAGKIQRINPAAQDLFELASENKYQGMPFEQFINQYHPHEIKLFPSHKMKQDPSEDKKKRPQLMLPLPNVLRL</sequence>
<organism evidence="3 4">
    <name type="scientific">Dictyobacter kobayashii</name>
    <dbReference type="NCBI Taxonomy" id="2014872"/>
    <lineage>
        <taxon>Bacteria</taxon>
        <taxon>Bacillati</taxon>
        <taxon>Chloroflexota</taxon>
        <taxon>Ktedonobacteria</taxon>
        <taxon>Ktedonobacterales</taxon>
        <taxon>Dictyobacteraceae</taxon>
        <taxon>Dictyobacter</taxon>
    </lineage>
</organism>
<dbReference type="SUPFAM" id="SSF55785">
    <property type="entry name" value="PYP-like sensor domain (PAS domain)"/>
    <property type="match status" value="1"/>
</dbReference>
<accession>A0A402AHF2</accession>
<reference evidence="4" key="1">
    <citation type="submission" date="2018-12" db="EMBL/GenBank/DDBJ databases">
        <title>Tengunoibacter tsumagoiensis gen. nov., sp. nov., Dictyobacter kobayashii sp. nov., D. alpinus sp. nov., and D. joshuensis sp. nov. and description of Dictyobacteraceae fam. nov. within the order Ktedonobacterales isolated from Tengu-no-mugimeshi.</title>
        <authorList>
            <person name="Wang C.M."/>
            <person name="Zheng Y."/>
            <person name="Sakai Y."/>
            <person name="Toyoda A."/>
            <person name="Minakuchi Y."/>
            <person name="Abe K."/>
            <person name="Yokota A."/>
            <person name="Yabe S."/>
        </authorList>
    </citation>
    <scope>NUCLEOTIDE SEQUENCE [LARGE SCALE GENOMIC DNA]</scope>
    <source>
        <strain evidence="4">Uno11</strain>
    </source>
</reference>
<dbReference type="Pfam" id="PF13188">
    <property type="entry name" value="PAS_8"/>
    <property type="match status" value="1"/>
</dbReference>
<gene>
    <name evidence="3" type="ORF">KDK_23400</name>
</gene>
<evidence type="ECO:0000313" key="4">
    <source>
        <dbReference type="Proteomes" id="UP000287188"/>
    </source>
</evidence>
<feature type="region of interest" description="Disordered" evidence="1">
    <location>
        <begin position="71"/>
        <end position="99"/>
    </location>
</feature>
<protein>
    <recommendedName>
        <fullName evidence="2">PAS domain-containing protein</fullName>
    </recommendedName>
</protein>
<evidence type="ECO:0000313" key="3">
    <source>
        <dbReference type="EMBL" id="GCE18540.1"/>
    </source>
</evidence>
<dbReference type="Gene3D" id="3.30.450.20">
    <property type="entry name" value="PAS domain"/>
    <property type="match status" value="1"/>
</dbReference>
<dbReference type="InterPro" id="IPR035965">
    <property type="entry name" value="PAS-like_dom_sf"/>
</dbReference>
<dbReference type="CDD" id="cd00130">
    <property type="entry name" value="PAS"/>
    <property type="match status" value="1"/>
</dbReference>
<feature type="domain" description="PAS" evidence="2">
    <location>
        <begin position="9"/>
        <end position="76"/>
    </location>
</feature>
<keyword evidence="4" id="KW-1185">Reference proteome</keyword>
<dbReference type="EMBL" id="BIFS01000001">
    <property type="protein sequence ID" value="GCE18540.1"/>
    <property type="molecule type" value="Genomic_DNA"/>
</dbReference>
<dbReference type="Proteomes" id="UP000287188">
    <property type="component" value="Unassembled WGS sequence"/>
</dbReference>
<proteinExistence type="predicted"/>
<dbReference type="AlphaFoldDB" id="A0A402AHF2"/>
<evidence type="ECO:0000256" key="1">
    <source>
        <dbReference type="SAM" id="MobiDB-lite"/>
    </source>
</evidence>
<comment type="caution">
    <text evidence="3">The sequence shown here is derived from an EMBL/GenBank/DDBJ whole genome shotgun (WGS) entry which is preliminary data.</text>
</comment>
<dbReference type="SMART" id="SM00091">
    <property type="entry name" value="PAS"/>
    <property type="match status" value="1"/>
</dbReference>
<evidence type="ECO:0000259" key="2">
    <source>
        <dbReference type="SMART" id="SM00091"/>
    </source>
</evidence>
<feature type="compositionally biased region" description="Basic and acidic residues" evidence="1">
    <location>
        <begin position="75"/>
        <end position="84"/>
    </location>
</feature>
<name>A0A402AHF2_9CHLR</name>
<dbReference type="InterPro" id="IPR000014">
    <property type="entry name" value="PAS"/>
</dbReference>